<dbReference type="RefSeq" id="WP_055072912.1">
    <property type="nucleotide sequence ID" value="NZ_CACRSX010000057.1"/>
</dbReference>
<dbReference type="PRINTS" id="PR00080">
    <property type="entry name" value="SDRFAMILY"/>
</dbReference>
<dbReference type="EMBL" id="CYXY01000010">
    <property type="protein sequence ID" value="CUM99323.1"/>
    <property type="molecule type" value="Genomic_DNA"/>
</dbReference>
<dbReference type="PRINTS" id="PR00081">
    <property type="entry name" value="GDHRDH"/>
</dbReference>
<dbReference type="PANTHER" id="PTHR42760">
    <property type="entry name" value="SHORT-CHAIN DEHYDROGENASES/REDUCTASES FAMILY MEMBER"/>
    <property type="match status" value="1"/>
</dbReference>
<dbReference type="FunFam" id="3.40.50.720:FF:000084">
    <property type="entry name" value="Short-chain dehydrogenase reductase"/>
    <property type="match status" value="1"/>
</dbReference>
<keyword evidence="2 3" id="KW-0560">Oxidoreductase</keyword>
<dbReference type="InterPro" id="IPR036291">
    <property type="entry name" value="NAD(P)-bd_dom_sf"/>
</dbReference>
<dbReference type="Proteomes" id="UP001243496">
    <property type="component" value="Chromosome"/>
</dbReference>
<protein>
    <submittedName>
        <fullName evidence="3">Gluconate 5-dehydrogenase</fullName>
        <ecNumber evidence="3">1.1.1.69</ecNumber>
    </submittedName>
    <submittedName>
        <fullName evidence="4">SDR family oxidoreductase</fullName>
    </submittedName>
</protein>
<dbReference type="GO" id="GO:0008206">
    <property type="term" value="P:bile acid metabolic process"/>
    <property type="evidence" value="ECO:0007669"/>
    <property type="project" value="UniProtKB-ARBA"/>
</dbReference>
<dbReference type="GO" id="GO:0008874">
    <property type="term" value="F:gluconate 5-dehydrogenase activity"/>
    <property type="evidence" value="ECO:0007669"/>
    <property type="project" value="UniProtKB-EC"/>
</dbReference>
<dbReference type="GeneID" id="92740475"/>
<dbReference type="Gene3D" id="3.40.50.720">
    <property type="entry name" value="NAD(P)-binding Rossmann-like Domain"/>
    <property type="match status" value="1"/>
</dbReference>
<evidence type="ECO:0000256" key="1">
    <source>
        <dbReference type="ARBA" id="ARBA00006484"/>
    </source>
</evidence>
<dbReference type="EC" id="1.1.1.69" evidence="3"/>
<evidence type="ECO:0000313" key="4">
    <source>
        <dbReference type="EMBL" id="WMD17220.1"/>
    </source>
</evidence>
<reference evidence="3 5" key="1">
    <citation type="submission" date="2015-09" db="EMBL/GenBank/DDBJ databases">
        <authorList>
            <consortium name="Pathogen Informatics"/>
        </authorList>
    </citation>
    <scope>NUCLEOTIDE SEQUENCE [LARGE SCALE GENOMIC DNA]</scope>
    <source>
        <strain evidence="3 5">2789STDY5834959</strain>
    </source>
</reference>
<evidence type="ECO:0000313" key="3">
    <source>
        <dbReference type="EMBL" id="CUM99323.1"/>
    </source>
</evidence>
<dbReference type="Pfam" id="PF13561">
    <property type="entry name" value="adh_short_C2"/>
    <property type="match status" value="1"/>
</dbReference>
<proteinExistence type="inferred from homology"/>
<evidence type="ECO:0000313" key="5">
    <source>
        <dbReference type="Proteomes" id="UP000095553"/>
    </source>
</evidence>
<dbReference type="EMBL" id="CP132968">
    <property type="protein sequence ID" value="WMD17220.1"/>
    <property type="molecule type" value="Genomic_DNA"/>
</dbReference>
<accession>A0A173T952</accession>
<organism evidence="3 5">
    <name type="scientific">Anaerostipes hadrus</name>
    <dbReference type="NCBI Taxonomy" id="649756"/>
    <lineage>
        <taxon>Bacteria</taxon>
        <taxon>Bacillati</taxon>
        <taxon>Bacillota</taxon>
        <taxon>Clostridia</taxon>
        <taxon>Lachnospirales</taxon>
        <taxon>Lachnospiraceae</taxon>
        <taxon>Anaerostipes</taxon>
    </lineage>
</organism>
<reference evidence="4" key="2">
    <citation type="submission" date="2023-08" db="EMBL/GenBank/DDBJ databases">
        <title>Complete Genome Sequences of butyrate producing Anaerostipes hadrus strains BA1 and GIF7 isolated from the terminal ileum of a healthy lean male.</title>
        <authorList>
            <person name="Low A."/>
            <person name="Sheludchenko M."/>
            <person name="Cheng H.E."/>
            <person name="Koh X.Q."/>
            <person name="Lee J."/>
        </authorList>
    </citation>
    <scope>NUCLEOTIDE SEQUENCE</scope>
    <source>
        <strain evidence="4">BA1</strain>
    </source>
</reference>
<gene>
    <name evidence="3" type="primary">gno</name>
    <name evidence="3" type="ORF">ERS852571_01861</name>
    <name evidence="4" type="ORF">RBI15_03680</name>
</gene>
<dbReference type="AlphaFoldDB" id="A0A173T952"/>
<dbReference type="InterPro" id="IPR002347">
    <property type="entry name" value="SDR_fam"/>
</dbReference>
<sequence>MKKEISLKGKTAIVTGGATGIGFAIASELLDADANVIILGRREEKLKEAAKKLGERCSYYVFDVTDTAHYDELISKIEETTPIDILVNNAGINNKKDYFDFTEEELDTIIATQAKAPFLFSQAVAANMKKRKSGCILFISSLASILGMHDIQAYTLCKSGVKGLTRSLSRDLGPYGIRVNSLNPGFVYTDMLAKTNLKTPERLEEIQNRTPLRGFAKEKDLGMAAAFLCSDAARFISGIDLVVDGGISSSFLL</sequence>
<dbReference type="Proteomes" id="UP000095553">
    <property type="component" value="Unassembled WGS sequence"/>
</dbReference>
<comment type="similarity">
    <text evidence="1">Belongs to the short-chain dehydrogenases/reductases (SDR) family.</text>
</comment>
<dbReference type="SUPFAM" id="SSF51735">
    <property type="entry name" value="NAD(P)-binding Rossmann-fold domains"/>
    <property type="match status" value="1"/>
</dbReference>
<name>A0A173T952_ANAHA</name>
<evidence type="ECO:0000256" key="2">
    <source>
        <dbReference type="ARBA" id="ARBA00023002"/>
    </source>
</evidence>